<keyword evidence="3" id="KW-1003">Cell membrane</keyword>
<comment type="subcellular location">
    <subcellularLocation>
        <location evidence="1">Cell membrane</location>
        <topology evidence="1">Multi-pass membrane protein</topology>
    </subcellularLocation>
</comment>
<dbReference type="Pfam" id="PF02417">
    <property type="entry name" value="Chromate_transp"/>
    <property type="match status" value="2"/>
</dbReference>
<dbReference type="AlphaFoldDB" id="A0A3B0XK12"/>
<proteinExistence type="inferred from homology"/>
<keyword evidence="5 7" id="KW-1133">Transmembrane helix</keyword>
<evidence type="ECO:0000256" key="3">
    <source>
        <dbReference type="ARBA" id="ARBA00022475"/>
    </source>
</evidence>
<dbReference type="NCBIfam" id="TIGR00937">
    <property type="entry name" value="2A51"/>
    <property type="match status" value="1"/>
</dbReference>
<feature type="transmembrane region" description="Helical" evidence="7">
    <location>
        <begin position="390"/>
        <end position="406"/>
    </location>
</feature>
<name>A0A3B0XK12_9ZZZZ</name>
<dbReference type="PIRSF" id="PIRSF004810">
    <property type="entry name" value="ChrA"/>
    <property type="match status" value="1"/>
</dbReference>
<evidence type="ECO:0000256" key="6">
    <source>
        <dbReference type="ARBA" id="ARBA00023136"/>
    </source>
</evidence>
<feature type="transmembrane region" description="Helical" evidence="7">
    <location>
        <begin position="20"/>
        <end position="41"/>
    </location>
</feature>
<dbReference type="PANTHER" id="PTHR43663">
    <property type="entry name" value="CHROMATE TRANSPORT PROTEIN-RELATED"/>
    <property type="match status" value="1"/>
</dbReference>
<dbReference type="EMBL" id="UOFI01000056">
    <property type="protein sequence ID" value="VAW64543.1"/>
    <property type="molecule type" value="Genomic_DNA"/>
</dbReference>
<comment type="similarity">
    <text evidence="2">Belongs to the chromate ion transporter (CHR) (TC 2.A.51) family.</text>
</comment>
<evidence type="ECO:0000256" key="1">
    <source>
        <dbReference type="ARBA" id="ARBA00004651"/>
    </source>
</evidence>
<dbReference type="InterPro" id="IPR052518">
    <property type="entry name" value="CHR_Transporter"/>
</dbReference>
<feature type="transmembrane region" description="Helical" evidence="7">
    <location>
        <begin position="61"/>
        <end position="81"/>
    </location>
</feature>
<gene>
    <name evidence="8" type="ORF">MNBD_GAMMA09-931</name>
</gene>
<dbReference type="GO" id="GO:0005886">
    <property type="term" value="C:plasma membrane"/>
    <property type="evidence" value="ECO:0007669"/>
    <property type="project" value="UniProtKB-SubCell"/>
</dbReference>
<feature type="transmembrane region" description="Helical" evidence="7">
    <location>
        <begin position="210"/>
        <end position="230"/>
    </location>
</feature>
<protein>
    <submittedName>
        <fullName evidence="8">Chromate transport protein ChrA</fullName>
    </submittedName>
</protein>
<dbReference type="InterPro" id="IPR014047">
    <property type="entry name" value="Chr_Tranpt_l_chain"/>
</dbReference>
<evidence type="ECO:0000256" key="7">
    <source>
        <dbReference type="SAM" id="Phobius"/>
    </source>
</evidence>
<evidence type="ECO:0000256" key="5">
    <source>
        <dbReference type="ARBA" id="ARBA00022989"/>
    </source>
</evidence>
<feature type="transmembrane region" description="Helical" evidence="7">
    <location>
        <begin position="123"/>
        <end position="142"/>
    </location>
</feature>
<dbReference type="InterPro" id="IPR003370">
    <property type="entry name" value="Chromate_transpt"/>
</dbReference>
<feature type="transmembrane region" description="Helical" evidence="7">
    <location>
        <begin position="242"/>
        <end position="262"/>
    </location>
</feature>
<evidence type="ECO:0000313" key="8">
    <source>
        <dbReference type="EMBL" id="VAW64543.1"/>
    </source>
</evidence>
<evidence type="ECO:0000256" key="2">
    <source>
        <dbReference type="ARBA" id="ARBA00005262"/>
    </source>
</evidence>
<feature type="transmembrane region" description="Helical" evidence="7">
    <location>
        <begin position="366"/>
        <end position="383"/>
    </location>
</feature>
<feature type="transmembrane region" description="Helical" evidence="7">
    <location>
        <begin position="88"/>
        <end position="111"/>
    </location>
</feature>
<dbReference type="GO" id="GO:0015109">
    <property type="term" value="F:chromate transmembrane transporter activity"/>
    <property type="evidence" value="ECO:0007669"/>
    <property type="project" value="InterPro"/>
</dbReference>
<keyword evidence="4 7" id="KW-0812">Transmembrane</keyword>
<organism evidence="8">
    <name type="scientific">hydrothermal vent metagenome</name>
    <dbReference type="NCBI Taxonomy" id="652676"/>
    <lineage>
        <taxon>unclassified sequences</taxon>
        <taxon>metagenomes</taxon>
        <taxon>ecological metagenomes</taxon>
    </lineage>
</organism>
<dbReference type="PANTHER" id="PTHR43663:SF1">
    <property type="entry name" value="CHROMATE TRANSPORTER"/>
    <property type="match status" value="1"/>
</dbReference>
<evidence type="ECO:0000256" key="4">
    <source>
        <dbReference type="ARBA" id="ARBA00022692"/>
    </source>
</evidence>
<feature type="transmembrane region" description="Helical" evidence="7">
    <location>
        <begin position="154"/>
        <end position="187"/>
    </location>
</feature>
<keyword evidence="6 7" id="KW-0472">Membrane</keyword>
<feature type="transmembrane region" description="Helical" evidence="7">
    <location>
        <begin position="303"/>
        <end position="331"/>
    </location>
</feature>
<accession>A0A3B0XK12</accession>
<sequence length="407" mass="43686">MSAEPTEFLNQQQTSIWKLFWTFLKIGSTAFGGFMALISVVQNYLVDREKLLTEEDMLDGTSLAMLLPGPVAVNVVAYAGYRIRGIPGAIACASAVILPSFFLILFLSYAYFTWGGIPAINNIFLGFLPAVAAIIIAAAFNMGKKALKGYVEMAIALAALLALIFIEGFYITLVIIFLSGLIGWVFFREKSAESASPDKQTGTADKKLDIRTPITIISGSTLALVSLLFLNSQAFITGKLFATFAGMSLLLFGGGFVFIPLMQETIVETYHWVTQKEFIDAIAMGQITPGPILISATFIGYKVAGIAGAAVATIGIFTPPAVLMLICTHYLSILKTSKTIQTILKGVRCGVIGMIAAAAYKVGMTADPNLISLAIFLASLFALIKLKLEVAWIIPAAGLTTFLAYMM</sequence>
<reference evidence="8" key="1">
    <citation type="submission" date="2018-06" db="EMBL/GenBank/DDBJ databases">
        <authorList>
            <person name="Zhirakovskaya E."/>
        </authorList>
    </citation>
    <scope>NUCLEOTIDE SEQUENCE</scope>
</reference>